<evidence type="ECO:0000313" key="5">
    <source>
        <dbReference type="Proteomes" id="UP000467841"/>
    </source>
</evidence>
<dbReference type="GO" id="GO:0007018">
    <property type="term" value="P:microtubule-based movement"/>
    <property type="evidence" value="ECO:0007669"/>
    <property type="project" value="InterPro"/>
</dbReference>
<dbReference type="SUPFAM" id="SSF52540">
    <property type="entry name" value="P-loop containing nucleoside triphosphate hydrolases"/>
    <property type="match status" value="1"/>
</dbReference>
<evidence type="ECO:0000259" key="3">
    <source>
        <dbReference type="PROSITE" id="PS50067"/>
    </source>
</evidence>
<evidence type="ECO:0000256" key="1">
    <source>
        <dbReference type="ARBA" id="ARBA00023175"/>
    </source>
</evidence>
<dbReference type="InterPro" id="IPR027417">
    <property type="entry name" value="P-loop_NTPase"/>
</dbReference>
<dbReference type="Gene3D" id="3.40.850.10">
    <property type="entry name" value="Kinesin motor domain"/>
    <property type="match status" value="1"/>
</dbReference>
<dbReference type="InterPro" id="IPR036961">
    <property type="entry name" value="Kinesin_motor_dom_sf"/>
</dbReference>
<dbReference type="PROSITE" id="PS50067">
    <property type="entry name" value="KINESIN_MOTOR_2"/>
    <property type="match status" value="1"/>
</dbReference>
<organism evidence="4 5">
    <name type="scientific">Microthlaspi erraticum</name>
    <dbReference type="NCBI Taxonomy" id="1685480"/>
    <lineage>
        <taxon>Eukaryota</taxon>
        <taxon>Viridiplantae</taxon>
        <taxon>Streptophyta</taxon>
        <taxon>Embryophyta</taxon>
        <taxon>Tracheophyta</taxon>
        <taxon>Spermatophyta</taxon>
        <taxon>Magnoliopsida</taxon>
        <taxon>eudicotyledons</taxon>
        <taxon>Gunneridae</taxon>
        <taxon>Pentapetalae</taxon>
        <taxon>rosids</taxon>
        <taxon>malvids</taxon>
        <taxon>Brassicales</taxon>
        <taxon>Brassicaceae</taxon>
        <taxon>Coluteocarpeae</taxon>
        <taxon>Microthlaspi</taxon>
    </lineage>
</organism>
<gene>
    <name evidence="4" type="ORF">MERR_LOCUS3092</name>
</gene>
<name>A0A6D2HIC1_9BRAS</name>
<feature type="domain" description="Kinesin motor" evidence="3">
    <location>
        <begin position="1"/>
        <end position="110"/>
    </location>
</feature>
<dbReference type="OrthoDB" id="3176171at2759"/>
<evidence type="ECO:0000313" key="4">
    <source>
        <dbReference type="EMBL" id="CAA7015857.1"/>
    </source>
</evidence>
<comment type="caution">
    <text evidence="2">Lacks conserved residue(s) required for the propagation of feature annotation.</text>
</comment>
<evidence type="ECO:0000256" key="2">
    <source>
        <dbReference type="PROSITE-ProRule" id="PRU00283"/>
    </source>
</evidence>
<dbReference type="Pfam" id="PF00225">
    <property type="entry name" value="Kinesin"/>
    <property type="match status" value="1"/>
</dbReference>
<accession>A0A6D2HIC1</accession>
<comment type="similarity">
    <text evidence="2">Belongs to the TRAFAC class myosin-kinesin ATPase superfamily. Kinesin family.</text>
</comment>
<reference evidence="4" key="1">
    <citation type="submission" date="2020-01" db="EMBL/GenBank/DDBJ databases">
        <authorList>
            <person name="Mishra B."/>
        </authorList>
    </citation>
    <scope>NUCLEOTIDE SEQUENCE [LARGE SCALE GENOMIC DNA]</scope>
</reference>
<sequence>MERNTDQKGLIYMAVEELLQMIEMNKGILKAHSLHVSLLEVHKEKIKDLSVANSRGLEVYQTALGSQEVKGLKELRVKNSEQVWLTLAECFRISSKKKPLHIVEFLFSLF</sequence>
<dbReference type="Proteomes" id="UP000467841">
    <property type="component" value="Unassembled WGS sequence"/>
</dbReference>
<keyword evidence="5" id="KW-1185">Reference proteome</keyword>
<dbReference type="EMBL" id="CACVBM020000210">
    <property type="protein sequence ID" value="CAA7015857.1"/>
    <property type="molecule type" value="Genomic_DNA"/>
</dbReference>
<protein>
    <recommendedName>
        <fullName evidence="3">Kinesin motor domain-containing protein</fullName>
    </recommendedName>
</protein>
<dbReference type="GO" id="GO:0005524">
    <property type="term" value="F:ATP binding"/>
    <property type="evidence" value="ECO:0007669"/>
    <property type="project" value="InterPro"/>
</dbReference>
<keyword evidence="1" id="KW-0505">Motor protein</keyword>
<dbReference type="GO" id="GO:0003777">
    <property type="term" value="F:microtubule motor activity"/>
    <property type="evidence" value="ECO:0007669"/>
    <property type="project" value="InterPro"/>
</dbReference>
<dbReference type="GO" id="GO:0008017">
    <property type="term" value="F:microtubule binding"/>
    <property type="evidence" value="ECO:0007669"/>
    <property type="project" value="InterPro"/>
</dbReference>
<proteinExistence type="inferred from homology"/>
<dbReference type="AlphaFoldDB" id="A0A6D2HIC1"/>
<dbReference type="InterPro" id="IPR001752">
    <property type="entry name" value="Kinesin_motor_dom"/>
</dbReference>
<comment type="caution">
    <text evidence="4">The sequence shown here is derived from an EMBL/GenBank/DDBJ whole genome shotgun (WGS) entry which is preliminary data.</text>
</comment>